<dbReference type="EMBL" id="RAPN01000001">
    <property type="protein sequence ID" value="RKD91859.1"/>
    <property type="molecule type" value="Genomic_DNA"/>
</dbReference>
<comment type="caution">
    <text evidence="2">The sequence shown here is derived from an EMBL/GenBank/DDBJ whole genome shotgun (WGS) entry which is preliminary data.</text>
</comment>
<keyword evidence="3" id="KW-1185">Reference proteome</keyword>
<accession>A0A419W8T9</accession>
<organism evidence="2 3">
    <name type="scientific">Mangrovibacterium diazotrophicum</name>
    <dbReference type="NCBI Taxonomy" id="1261403"/>
    <lineage>
        <taxon>Bacteria</taxon>
        <taxon>Pseudomonadati</taxon>
        <taxon>Bacteroidota</taxon>
        <taxon>Bacteroidia</taxon>
        <taxon>Marinilabiliales</taxon>
        <taxon>Prolixibacteraceae</taxon>
        <taxon>Mangrovibacterium</taxon>
    </lineage>
</organism>
<dbReference type="OrthoDB" id="9808473at2"/>
<feature type="signal peptide" evidence="1">
    <location>
        <begin position="1"/>
        <end position="18"/>
    </location>
</feature>
<dbReference type="Proteomes" id="UP000283387">
    <property type="component" value="Unassembled WGS sequence"/>
</dbReference>
<dbReference type="Pfam" id="PF11306">
    <property type="entry name" value="DUF3108"/>
    <property type="match status" value="1"/>
</dbReference>
<evidence type="ECO:0000313" key="3">
    <source>
        <dbReference type="Proteomes" id="UP000283387"/>
    </source>
</evidence>
<name>A0A419W8T9_9BACT</name>
<sequence length="238" mass="27741">MRISLVIFFSLLLLGASAQPTEKLEYNLRYSFIKGGEAIILISDTTYNGKKAEHYYLRGKTVGFAEALYNVDDVYETILDPKTVQPYKHIRNIKERKYRYYNETLFYPENDSIFTTKSGGRKVPSDILDILSVFAYLRQNELLESLKVDDTFTFPVYHANKYFMLESKFLGFEKVKTKFGEKECYVISPWIDEGKLLKRSDGLKFYISKDEDKLPLILEFDLNVGSVRAELVSYKKLK</sequence>
<reference evidence="2 3" key="1">
    <citation type="submission" date="2018-09" db="EMBL/GenBank/DDBJ databases">
        <title>Genomic Encyclopedia of Archaeal and Bacterial Type Strains, Phase II (KMG-II): from individual species to whole genera.</title>
        <authorList>
            <person name="Goeker M."/>
        </authorList>
    </citation>
    <scope>NUCLEOTIDE SEQUENCE [LARGE SCALE GENOMIC DNA]</scope>
    <source>
        <strain evidence="2 3">DSM 27148</strain>
    </source>
</reference>
<dbReference type="InterPro" id="IPR021457">
    <property type="entry name" value="DUF3108"/>
</dbReference>
<feature type="chain" id="PRO_5019222648" evidence="1">
    <location>
        <begin position="19"/>
        <end position="238"/>
    </location>
</feature>
<proteinExistence type="predicted"/>
<protein>
    <submittedName>
        <fullName evidence="2">Uncharacterized protein DUF3108</fullName>
    </submittedName>
</protein>
<evidence type="ECO:0000313" key="2">
    <source>
        <dbReference type="EMBL" id="RKD91859.1"/>
    </source>
</evidence>
<dbReference type="AlphaFoldDB" id="A0A419W8T9"/>
<keyword evidence="1" id="KW-0732">Signal</keyword>
<dbReference type="RefSeq" id="WP_120273124.1">
    <property type="nucleotide sequence ID" value="NZ_RAPN01000001.1"/>
</dbReference>
<gene>
    <name evidence="2" type="ORF">BC643_2227</name>
</gene>
<evidence type="ECO:0000256" key="1">
    <source>
        <dbReference type="SAM" id="SignalP"/>
    </source>
</evidence>